<dbReference type="RefSeq" id="WP_009186209.1">
    <property type="nucleotide sequence ID" value="NZ_AMGM01000064.1"/>
</dbReference>
<comment type="caution">
    <text evidence="1">The sequence shown here is derived from an EMBL/GenBank/DDBJ whole genome shotgun (WGS) entry which is preliminary data.</text>
</comment>
<dbReference type="AlphaFoldDB" id="K1L7V6"/>
<protein>
    <recommendedName>
        <fullName evidence="3">Aspartyl protease</fullName>
    </recommendedName>
</protein>
<dbReference type="Proteomes" id="UP000004478">
    <property type="component" value="Unassembled WGS sequence"/>
</dbReference>
<keyword evidence="2" id="KW-1185">Reference proteome</keyword>
<sequence>MYFKTICFIVISLFIGTVAFSQKLNWIPFEWVGDSVSGKYFDKLALTIPVSIDGLPHKFKMQFDLGAETTVIYGKSIDKYLDKYPKLKNKLDSTTTFIINGQENPMFNNVGLSLGNVSFGKRDIGYFKDYGEPIPTDSISTSTQKLIGTIAPDLFKDKYLIIDYPNQRISVAKKLPRKLVKVDFQVCQIEDGRITIPLTINGIVENLMFDTGSSIFPLITSEENANQISADNIIDSLSVNSWGNNVTVYGKKIIPEVKFGKTILQPSIVYYIKDEMFTEFFKQQNIWGITGNAYFLNNIVIIDYKNSRFGIK</sequence>
<evidence type="ECO:0008006" key="3">
    <source>
        <dbReference type="Google" id="ProtNLM"/>
    </source>
</evidence>
<proteinExistence type="predicted"/>
<accession>K1L7V6</accession>
<gene>
    <name evidence="1" type="ORF">B879_03191</name>
</gene>
<organism evidence="1 2">
    <name type="scientific">Cecembia lonarensis (strain CCUG 58316 / KCTC 22772 / LW9)</name>
    <dbReference type="NCBI Taxonomy" id="1225176"/>
    <lineage>
        <taxon>Bacteria</taxon>
        <taxon>Pseudomonadati</taxon>
        <taxon>Bacteroidota</taxon>
        <taxon>Cytophagia</taxon>
        <taxon>Cytophagales</taxon>
        <taxon>Cyclobacteriaceae</taxon>
        <taxon>Cecembia</taxon>
    </lineage>
</organism>
<evidence type="ECO:0000313" key="1">
    <source>
        <dbReference type="EMBL" id="EKB48192.1"/>
    </source>
</evidence>
<dbReference type="OrthoDB" id="7548156at2"/>
<reference evidence="1 2" key="1">
    <citation type="journal article" date="2012" name="J. Bacteriol.">
        <title>Draft Genome Sequence of Cecembia lonarensis Strain LW9T, Isolated from Lonar Lake, a Haloalkaline Lake in India.</title>
        <authorList>
            <person name="Shivaji S."/>
            <person name="Ara S."/>
            <person name="Singh A."/>
            <person name="Pinnaka A.K."/>
        </authorList>
    </citation>
    <scope>NUCLEOTIDE SEQUENCE [LARGE SCALE GENOMIC DNA]</scope>
    <source>
        <strain evidence="1 2">LW9</strain>
    </source>
</reference>
<name>K1L7V6_CECL9</name>
<evidence type="ECO:0000313" key="2">
    <source>
        <dbReference type="Proteomes" id="UP000004478"/>
    </source>
</evidence>
<dbReference type="EMBL" id="AMGM01000064">
    <property type="protein sequence ID" value="EKB48192.1"/>
    <property type="molecule type" value="Genomic_DNA"/>
</dbReference>